<comment type="function">
    <text evidence="1">Catalyzes the phosphorylation of riboflavin to FMN followed by the adenylation of FMN to FAD.</text>
</comment>
<dbReference type="PANTHER" id="PTHR22749">
    <property type="entry name" value="RIBOFLAVIN KINASE/FMN ADENYLYLTRANSFERASE"/>
    <property type="match status" value="1"/>
</dbReference>
<keyword evidence="7 15" id="KW-0548">Nucleotidyltransferase</keyword>
<keyword evidence="12" id="KW-0511">Multifunctional enzyme</keyword>
<evidence type="ECO:0000256" key="8">
    <source>
        <dbReference type="ARBA" id="ARBA00022741"/>
    </source>
</evidence>
<dbReference type="Gene3D" id="3.40.50.620">
    <property type="entry name" value="HUPs"/>
    <property type="match status" value="1"/>
</dbReference>
<dbReference type="SUPFAM" id="SSF82114">
    <property type="entry name" value="Riboflavin kinase-like"/>
    <property type="match status" value="1"/>
</dbReference>
<dbReference type="NCBIfam" id="TIGR00083">
    <property type="entry name" value="ribF"/>
    <property type="match status" value="1"/>
</dbReference>
<keyword evidence="11 15" id="KW-0067">ATP-binding</keyword>
<dbReference type="CDD" id="cd02064">
    <property type="entry name" value="FAD_synthetase_N"/>
    <property type="match status" value="1"/>
</dbReference>
<dbReference type="UniPathway" id="UPA00277">
    <property type="reaction ID" value="UER00407"/>
</dbReference>
<dbReference type="EMBL" id="CP061081">
    <property type="protein sequence ID" value="QNT05850.1"/>
    <property type="molecule type" value="Genomic_DNA"/>
</dbReference>
<evidence type="ECO:0000256" key="13">
    <source>
        <dbReference type="ARBA" id="ARBA00047880"/>
    </source>
</evidence>
<keyword evidence="18" id="KW-1185">Reference proteome</keyword>
<dbReference type="Proteomes" id="UP000516370">
    <property type="component" value="Chromosome"/>
</dbReference>
<evidence type="ECO:0000313" key="17">
    <source>
        <dbReference type="EMBL" id="QNT05850.1"/>
    </source>
</evidence>
<keyword evidence="5 15" id="KW-0288">FMN</keyword>
<evidence type="ECO:0000256" key="6">
    <source>
        <dbReference type="ARBA" id="ARBA00022679"/>
    </source>
</evidence>
<dbReference type="PANTHER" id="PTHR22749:SF6">
    <property type="entry name" value="RIBOFLAVIN KINASE"/>
    <property type="match status" value="1"/>
</dbReference>
<dbReference type="InterPro" id="IPR023465">
    <property type="entry name" value="Riboflavin_kinase_dom_sf"/>
</dbReference>
<dbReference type="FunFam" id="3.40.50.620:FF:000021">
    <property type="entry name" value="Riboflavin biosynthesis protein"/>
    <property type="match status" value="1"/>
</dbReference>
<dbReference type="GO" id="GO:0009231">
    <property type="term" value="P:riboflavin biosynthetic process"/>
    <property type="evidence" value="ECO:0007669"/>
    <property type="project" value="InterPro"/>
</dbReference>
<dbReference type="OrthoDB" id="9803667at2"/>
<dbReference type="NCBIfam" id="NF004162">
    <property type="entry name" value="PRK05627.1-5"/>
    <property type="match status" value="1"/>
</dbReference>
<feature type="domain" description="Riboflavin kinase" evidence="16">
    <location>
        <begin position="184"/>
        <end position="307"/>
    </location>
</feature>
<dbReference type="AlphaFoldDB" id="A0A7H1J5T4"/>
<accession>A0A7H1J5T4</accession>
<protein>
    <recommendedName>
        <fullName evidence="15">Riboflavin biosynthesis protein</fullName>
    </recommendedName>
    <domain>
        <recommendedName>
            <fullName evidence="15">Riboflavin kinase</fullName>
            <ecNumber evidence="15">2.7.1.26</ecNumber>
        </recommendedName>
        <alternativeName>
            <fullName evidence="15">Flavokinase</fullName>
        </alternativeName>
    </domain>
    <domain>
        <recommendedName>
            <fullName evidence="15">FMN adenylyltransferase</fullName>
            <ecNumber evidence="15">2.7.7.2</ecNumber>
        </recommendedName>
        <alternativeName>
            <fullName evidence="15">FAD pyrophosphorylase</fullName>
        </alternativeName>
        <alternativeName>
            <fullName evidence="15">FAD synthase</fullName>
        </alternativeName>
    </domain>
</protein>
<evidence type="ECO:0000256" key="11">
    <source>
        <dbReference type="ARBA" id="ARBA00022840"/>
    </source>
</evidence>
<dbReference type="GO" id="GO:0008531">
    <property type="term" value="F:riboflavin kinase activity"/>
    <property type="evidence" value="ECO:0007669"/>
    <property type="project" value="UniProtKB-UniRule"/>
</dbReference>
<dbReference type="Pfam" id="PF06574">
    <property type="entry name" value="FAD_syn"/>
    <property type="match status" value="1"/>
</dbReference>
<evidence type="ECO:0000256" key="5">
    <source>
        <dbReference type="ARBA" id="ARBA00022643"/>
    </source>
</evidence>
<keyword evidence="6 15" id="KW-0808">Transferase</keyword>
<dbReference type="GO" id="GO:0005524">
    <property type="term" value="F:ATP binding"/>
    <property type="evidence" value="ECO:0007669"/>
    <property type="project" value="UniProtKB-UniRule"/>
</dbReference>
<dbReference type="GO" id="GO:0003919">
    <property type="term" value="F:FMN adenylyltransferase activity"/>
    <property type="evidence" value="ECO:0007669"/>
    <property type="project" value="UniProtKB-UniRule"/>
</dbReference>
<dbReference type="EC" id="2.7.1.26" evidence="15"/>
<evidence type="ECO:0000256" key="9">
    <source>
        <dbReference type="ARBA" id="ARBA00022777"/>
    </source>
</evidence>
<evidence type="ECO:0000256" key="2">
    <source>
        <dbReference type="ARBA" id="ARBA00004726"/>
    </source>
</evidence>
<dbReference type="InterPro" id="IPR023468">
    <property type="entry name" value="Riboflavin_kinase"/>
</dbReference>
<evidence type="ECO:0000256" key="12">
    <source>
        <dbReference type="ARBA" id="ARBA00023268"/>
    </source>
</evidence>
<dbReference type="InterPro" id="IPR015864">
    <property type="entry name" value="FAD_synthase"/>
</dbReference>
<dbReference type="NCBIfam" id="NF004159">
    <property type="entry name" value="PRK05627.1-2"/>
    <property type="match status" value="1"/>
</dbReference>
<proteinExistence type="inferred from homology"/>
<evidence type="ECO:0000256" key="14">
    <source>
        <dbReference type="ARBA" id="ARBA00049494"/>
    </source>
</evidence>
<comment type="similarity">
    <text evidence="15">Belongs to the ribF family.</text>
</comment>
<dbReference type="InterPro" id="IPR014729">
    <property type="entry name" value="Rossmann-like_a/b/a_fold"/>
</dbReference>
<gene>
    <name evidence="17" type="primary">ribF</name>
    <name evidence="17" type="ORF">IBG28_19785</name>
</gene>
<comment type="pathway">
    <text evidence="2 15">Cofactor biosynthesis; FAD biosynthesis; FAD from FMN: step 1/1.</text>
</comment>
<dbReference type="RefSeq" id="WP_111608661.1">
    <property type="nucleotide sequence ID" value="NZ_BMLJ01000018.1"/>
</dbReference>
<keyword evidence="10 15" id="KW-0274">FAD</keyword>
<dbReference type="InterPro" id="IPR002606">
    <property type="entry name" value="Riboflavin_kinase_bac"/>
</dbReference>
<organism evidence="17 18">
    <name type="scientific">Marinomonas arctica</name>
    <dbReference type="NCBI Taxonomy" id="383750"/>
    <lineage>
        <taxon>Bacteria</taxon>
        <taxon>Pseudomonadati</taxon>
        <taxon>Pseudomonadota</taxon>
        <taxon>Gammaproteobacteria</taxon>
        <taxon>Oceanospirillales</taxon>
        <taxon>Oceanospirillaceae</taxon>
        <taxon>Marinomonas</taxon>
    </lineage>
</organism>
<dbReference type="UniPathway" id="UPA00276">
    <property type="reaction ID" value="UER00406"/>
</dbReference>
<keyword evidence="8 15" id="KW-0547">Nucleotide-binding</keyword>
<comment type="catalytic activity">
    <reaction evidence="13 15">
        <text>riboflavin + ATP = FMN + ADP + H(+)</text>
        <dbReference type="Rhea" id="RHEA:14357"/>
        <dbReference type="ChEBI" id="CHEBI:15378"/>
        <dbReference type="ChEBI" id="CHEBI:30616"/>
        <dbReference type="ChEBI" id="CHEBI:57986"/>
        <dbReference type="ChEBI" id="CHEBI:58210"/>
        <dbReference type="ChEBI" id="CHEBI:456216"/>
        <dbReference type="EC" id="2.7.1.26"/>
    </reaction>
</comment>
<keyword evidence="4 15" id="KW-0285">Flavoprotein</keyword>
<dbReference type="NCBIfam" id="NF004160">
    <property type="entry name" value="PRK05627.1-3"/>
    <property type="match status" value="1"/>
</dbReference>
<evidence type="ECO:0000259" key="16">
    <source>
        <dbReference type="SMART" id="SM00904"/>
    </source>
</evidence>
<evidence type="ECO:0000256" key="1">
    <source>
        <dbReference type="ARBA" id="ARBA00002121"/>
    </source>
</evidence>
<evidence type="ECO:0000256" key="10">
    <source>
        <dbReference type="ARBA" id="ARBA00022827"/>
    </source>
</evidence>
<dbReference type="InterPro" id="IPR015865">
    <property type="entry name" value="Riboflavin_kinase_bac/euk"/>
</dbReference>
<dbReference type="GO" id="GO:0006747">
    <property type="term" value="P:FAD biosynthetic process"/>
    <property type="evidence" value="ECO:0007669"/>
    <property type="project" value="UniProtKB-UniRule"/>
</dbReference>
<dbReference type="Gene3D" id="2.40.30.30">
    <property type="entry name" value="Riboflavin kinase-like"/>
    <property type="match status" value="1"/>
</dbReference>
<evidence type="ECO:0000256" key="7">
    <source>
        <dbReference type="ARBA" id="ARBA00022695"/>
    </source>
</evidence>
<dbReference type="SMART" id="SM00904">
    <property type="entry name" value="Flavokinase"/>
    <property type="match status" value="1"/>
</dbReference>
<name>A0A7H1J5T4_9GAMM</name>
<reference evidence="17 18" key="1">
    <citation type="submission" date="2020-09" db="EMBL/GenBank/DDBJ databases">
        <title>Complete genome sequence of an Arctic sea ice bacterium Marinomonas arctica BSI20414.</title>
        <authorList>
            <person name="Liao L."/>
            <person name="Chen B."/>
        </authorList>
    </citation>
    <scope>NUCLEOTIDE SEQUENCE [LARGE SCALE GENOMIC DNA]</scope>
    <source>
        <strain evidence="17 18">BSI20414</strain>
    </source>
</reference>
<dbReference type="PIRSF" id="PIRSF004491">
    <property type="entry name" value="FAD_Synth"/>
    <property type="match status" value="1"/>
</dbReference>
<dbReference type="KEGG" id="mard:IBG28_19785"/>
<dbReference type="Pfam" id="PF01687">
    <property type="entry name" value="Flavokinase"/>
    <property type="match status" value="1"/>
</dbReference>
<evidence type="ECO:0000256" key="4">
    <source>
        <dbReference type="ARBA" id="ARBA00022630"/>
    </source>
</evidence>
<dbReference type="SUPFAM" id="SSF52374">
    <property type="entry name" value="Nucleotidylyl transferase"/>
    <property type="match status" value="1"/>
</dbReference>
<dbReference type="GO" id="GO:0009398">
    <property type="term" value="P:FMN biosynthetic process"/>
    <property type="evidence" value="ECO:0007669"/>
    <property type="project" value="UniProtKB-UniRule"/>
</dbReference>
<dbReference type="EC" id="2.7.7.2" evidence="15"/>
<comment type="catalytic activity">
    <reaction evidence="14 15">
        <text>FMN + ATP + H(+) = FAD + diphosphate</text>
        <dbReference type="Rhea" id="RHEA:17237"/>
        <dbReference type="ChEBI" id="CHEBI:15378"/>
        <dbReference type="ChEBI" id="CHEBI:30616"/>
        <dbReference type="ChEBI" id="CHEBI:33019"/>
        <dbReference type="ChEBI" id="CHEBI:57692"/>
        <dbReference type="ChEBI" id="CHEBI:58210"/>
        <dbReference type="EC" id="2.7.7.2"/>
    </reaction>
</comment>
<keyword evidence="9 15" id="KW-0418">Kinase</keyword>
<dbReference type="NCBIfam" id="NF004163">
    <property type="entry name" value="PRK05627.1-6"/>
    <property type="match status" value="1"/>
</dbReference>
<evidence type="ECO:0000256" key="3">
    <source>
        <dbReference type="ARBA" id="ARBA00005201"/>
    </source>
</evidence>
<evidence type="ECO:0000256" key="15">
    <source>
        <dbReference type="PIRNR" id="PIRNR004491"/>
    </source>
</evidence>
<evidence type="ECO:0000313" key="18">
    <source>
        <dbReference type="Proteomes" id="UP000516370"/>
    </source>
</evidence>
<sequence length="311" mass="34591">MELIRGIHNIRSKHKECVLTIGNFDGVHLGHGAILARVKALAKQYDSPAAIMIFEPQPREFFAPDTAPGRIGRLRDKVKLLEGQGIDYVLCMPFNPKLQQLDAQAFCQQILLDGLSVKHLVVGDDFRFGCDRQGDFYYLQEFGSQHGFDVENTPSVLNALNERVSSTLVRDALERGDITAAQMNMGHSVTLSGRVIHGQQLGRKLGFPTANVHLKGIKSALSGVYAVTFMVEGVSHHGVANIGVRPTVQGKTPILEVHLFDFNGDLYDQYVQVTFCHFIRAERKMAGLDELEKQIQCDKEAALRFFVQSVN</sequence>
<comment type="pathway">
    <text evidence="3 15">Cofactor biosynthesis; FMN biosynthesis; FMN from riboflavin (ATP route): step 1/1.</text>
</comment>